<accession>A0A0B0IG34</accession>
<dbReference type="OrthoDB" id="2948630at2"/>
<gene>
    <name evidence="2" type="ORF">LQ50_10975</name>
</gene>
<dbReference type="STRING" id="333138.LQ50_10975"/>
<dbReference type="Proteomes" id="UP000030832">
    <property type="component" value="Unassembled WGS sequence"/>
</dbReference>
<evidence type="ECO:0000256" key="1">
    <source>
        <dbReference type="SAM" id="Phobius"/>
    </source>
</evidence>
<dbReference type="AlphaFoldDB" id="A0A0B0IG34"/>
<organism evidence="2 3">
    <name type="scientific">Halalkalibacter okhensis</name>
    <dbReference type="NCBI Taxonomy" id="333138"/>
    <lineage>
        <taxon>Bacteria</taxon>
        <taxon>Bacillati</taxon>
        <taxon>Bacillota</taxon>
        <taxon>Bacilli</taxon>
        <taxon>Bacillales</taxon>
        <taxon>Bacillaceae</taxon>
        <taxon>Halalkalibacter</taxon>
    </lineage>
</organism>
<feature type="transmembrane region" description="Helical" evidence="1">
    <location>
        <begin position="75"/>
        <end position="93"/>
    </location>
</feature>
<evidence type="ECO:0000313" key="2">
    <source>
        <dbReference type="EMBL" id="KHF40255.1"/>
    </source>
</evidence>
<keyword evidence="1" id="KW-0472">Membrane</keyword>
<reference evidence="2 3" key="1">
    <citation type="submission" date="2014-09" db="EMBL/GenBank/DDBJ databases">
        <title>Genome sequencing and annotation of Bacillus Okhensis strain Kh10-101T.</title>
        <authorList>
            <person name="Prakash J.S."/>
        </authorList>
    </citation>
    <scope>NUCLEOTIDE SEQUENCE [LARGE SCALE GENOMIC DNA]</scope>
    <source>
        <strain evidence="3">Kh10-101T</strain>
    </source>
</reference>
<keyword evidence="3" id="KW-1185">Reference proteome</keyword>
<dbReference type="RefSeq" id="WP_034628837.1">
    <property type="nucleotide sequence ID" value="NZ_JRJU01000011.1"/>
</dbReference>
<sequence>MIYFYIPIIIFIIGLIGTWKKESKGKFMIALLVQVGFLTFIIQHYISYSAFLFGVLSLFTGLIAYYFTHESKEQRIRYTGLMIAVMIGSYYTYTSLLAPEGISVQEVEKAYYDYVEVISEVPKEEDKSWVAEWGQAHYHYFILLDEFYLHQTYTNRLLGFDFIATEEELEHIEELDESKNKQHDKTIETIFQNFYNTTPFLSLIDNVHNNDCYEGNDVTVCKENDHFNVVLHGNTYADHRSPNTSFLLSAYFLIHNGENDYYVPYDQISYSSEFLSWEYEGDTFIIEDGSR</sequence>
<comment type="caution">
    <text evidence="2">The sequence shown here is derived from an EMBL/GenBank/DDBJ whole genome shotgun (WGS) entry which is preliminary data.</text>
</comment>
<name>A0A0B0IG34_9BACI</name>
<keyword evidence="1" id="KW-1133">Transmembrane helix</keyword>
<evidence type="ECO:0000313" key="3">
    <source>
        <dbReference type="Proteomes" id="UP000030832"/>
    </source>
</evidence>
<feature type="transmembrane region" description="Helical" evidence="1">
    <location>
        <begin position="51"/>
        <end position="68"/>
    </location>
</feature>
<dbReference type="EMBL" id="JRJU01000011">
    <property type="protein sequence ID" value="KHF40255.1"/>
    <property type="molecule type" value="Genomic_DNA"/>
</dbReference>
<proteinExistence type="predicted"/>
<protein>
    <submittedName>
        <fullName evidence="2">Uncharacterized protein</fullName>
    </submittedName>
</protein>
<keyword evidence="1" id="KW-0812">Transmembrane</keyword>